<evidence type="ECO:0000256" key="1">
    <source>
        <dbReference type="ARBA" id="ARBA00001585"/>
    </source>
</evidence>
<evidence type="ECO:0000256" key="2">
    <source>
        <dbReference type="ARBA" id="ARBA00004496"/>
    </source>
</evidence>
<evidence type="ECO:0000313" key="11">
    <source>
        <dbReference type="EMBL" id="MBM7643122.1"/>
    </source>
</evidence>
<comment type="similarity">
    <text evidence="3 8 9">Belongs to the peptidase S33 family.</text>
</comment>
<dbReference type="PANTHER" id="PTHR43722">
    <property type="entry name" value="PROLINE IMINOPEPTIDASE"/>
    <property type="match status" value="1"/>
</dbReference>
<protein>
    <recommendedName>
        <fullName evidence="8 9">Proline iminopeptidase</fullName>
        <shortName evidence="8">PIP</shortName>
        <ecNumber evidence="8 9">3.4.11.5</ecNumber>
    </recommendedName>
    <alternativeName>
        <fullName evidence="8">Prolyl aminopeptidase</fullName>
    </alternativeName>
</protein>
<dbReference type="PANTHER" id="PTHR43722:SF1">
    <property type="entry name" value="PROLINE IMINOPEPTIDASE"/>
    <property type="match status" value="1"/>
</dbReference>
<dbReference type="Pfam" id="PF00561">
    <property type="entry name" value="Abhydrolase_1"/>
    <property type="match status" value="1"/>
</dbReference>
<evidence type="ECO:0000313" key="12">
    <source>
        <dbReference type="Proteomes" id="UP000697472"/>
    </source>
</evidence>
<evidence type="ECO:0000256" key="4">
    <source>
        <dbReference type="ARBA" id="ARBA00022438"/>
    </source>
</evidence>
<gene>
    <name evidence="11" type="ORF">JOC28_001423</name>
</gene>
<dbReference type="RefSeq" id="WP_205009993.1">
    <property type="nucleotide sequence ID" value="NZ_JAFBEH010000029.1"/>
</dbReference>
<dbReference type="GO" id="GO:0004177">
    <property type="term" value="F:aminopeptidase activity"/>
    <property type="evidence" value="ECO:0007669"/>
    <property type="project" value="UniProtKB-KW"/>
</dbReference>
<comment type="caution">
    <text evidence="11">The sequence shown here is derived from an EMBL/GenBank/DDBJ whole genome shotgun (WGS) entry which is preliminary data.</text>
</comment>
<dbReference type="Proteomes" id="UP000697472">
    <property type="component" value="Unassembled WGS sequence"/>
</dbReference>
<evidence type="ECO:0000256" key="8">
    <source>
        <dbReference type="PIRNR" id="PIRNR006431"/>
    </source>
</evidence>
<dbReference type="PIRSF" id="PIRSF006431">
    <property type="entry name" value="Pept_S33"/>
    <property type="match status" value="1"/>
</dbReference>
<comment type="catalytic activity">
    <reaction evidence="1 8 9">
        <text>Release of N-terminal proline from a peptide.</text>
        <dbReference type="EC" id="3.4.11.5"/>
    </reaction>
</comment>
<dbReference type="EMBL" id="JAFBEH010000029">
    <property type="protein sequence ID" value="MBM7643122.1"/>
    <property type="molecule type" value="Genomic_DNA"/>
</dbReference>
<keyword evidence="4 8" id="KW-0031">Aminopeptidase</keyword>
<keyword evidence="12" id="KW-1185">Reference proteome</keyword>
<dbReference type="NCBIfam" id="TIGR01249">
    <property type="entry name" value="pro_imino_pep_1"/>
    <property type="match status" value="1"/>
</dbReference>
<dbReference type="Gene3D" id="3.40.50.1820">
    <property type="entry name" value="alpha/beta hydrolase"/>
    <property type="match status" value="1"/>
</dbReference>
<dbReference type="InterPro" id="IPR005944">
    <property type="entry name" value="Pro_iminopeptidase"/>
</dbReference>
<dbReference type="EC" id="3.4.11.5" evidence="8 9"/>
<dbReference type="InterPro" id="IPR002410">
    <property type="entry name" value="Peptidase_S33"/>
</dbReference>
<reference evidence="11 12" key="1">
    <citation type="submission" date="2021-01" db="EMBL/GenBank/DDBJ databases">
        <title>Genomic Encyclopedia of Type Strains, Phase IV (KMG-IV): sequencing the most valuable type-strain genomes for metagenomic binning, comparative biology and taxonomic classification.</title>
        <authorList>
            <person name="Goeker M."/>
        </authorList>
    </citation>
    <scope>NUCLEOTIDE SEQUENCE [LARGE SCALE GENOMIC DNA]</scope>
    <source>
        <strain evidence="11 12">DSM 27382</strain>
    </source>
</reference>
<dbReference type="PRINTS" id="PR00793">
    <property type="entry name" value="PROAMNOPTASE"/>
</dbReference>
<keyword evidence="6 8" id="KW-0645">Protease</keyword>
<dbReference type="SUPFAM" id="SSF53474">
    <property type="entry name" value="alpha/beta-Hydrolases"/>
    <property type="match status" value="1"/>
</dbReference>
<evidence type="ECO:0000256" key="9">
    <source>
        <dbReference type="RuleBase" id="RU003421"/>
    </source>
</evidence>
<dbReference type="InterPro" id="IPR000073">
    <property type="entry name" value="AB_hydrolase_1"/>
</dbReference>
<evidence type="ECO:0000256" key="5">
    <source>
        <dbReference type="ARBA" id="ARBA00022490"/>
    </source>
</evidence>
<accession>A0ABS2PSV1</accession>
<evidence type="ECO:0000256" key="7">
    <source>
        <dbReference type="ARBA" id="ARBA00022801"/>
    </source>
</evidence>
<feature type="domain" description="AB hydrolase-1" evidence="10">
    <location>
        <begin position="38"/>
        <end position="157"/>
    </location>
</feature>
<dbReference type="InterPro" id="IPR029058">
    <property type="entry name" value="AB_hydrolase_fold"/>
</dbReference>
<proteinExistence type="inferred from homology"/>
<evidence type="ECO:0000259" key="10">
    <source>
        <dbReference type="Pfam" id="PF00561"/>
    </source>
</evidence>
<name>A0ABS2PSV1_9STRE</name>
<evidence type="ECO:0000256" key="3">
    <source>
        <dbReference type="ARBA" id="ARBA00010088"/>
    </source>
</evidence>
<keyword evidence="5 8" id="KW-0963">Cytoplasm</keyword>
<organism evidence="11 12">
    <name type="scientific">Streptococcus loxodontisalivarius</name>
    <dbReference type="NCBI Taxonomy" id="1349415"/>
    <lineage>
        <taxon>Bacteria</taxon>
        <taxon>Bacillati</taxon>
        <taxon>Bacillota</taxon>
        <taxon>Bacilli</taxon>
        <taxon>Lactobacillales</taxon>
        <taxon>Streptococcaceae</taxon>
        <taxon>Streptococcus</taxon>
    </lineage>
</organism>
<keyword evidence="7 8" id="KW-0378">Hydrolase</keyword>
<evidence type="ECO:0000256" key="6">
    <source>
        <dbReference type="ARBA" id="ARBA00022670"/>
    </source>
</evidence>
<sequence>MSIKELFPPLEPYNHFLLAVDDLHQIYVEESGNPNGAPVVYLHGGPGVGCGDWARRFLDPDFYRIICIDQRGCGRSLPFLELRQNTTEDLAKDLEEVRQHLNIEQWLVHGGSWGTTLALYYAEQFPRSVKGLILRGIFLARKEDMDWLYQGGAGQFFPEAYEDFCSLLTAEEQKDNVSSYYKYLTSSDRETRLTYAKAFSSFENTVIYLHPDDVTEEISDEDVAMATMESHYFVNDCFLEENQLLRDAYKIKEIPTKIIHGRYDVDCRPSGAKELFDCLENAELTYTISGHSSSEPEIIDALIRAQEDFKEEVSW</sequence>
<comment type="subcellular location">
    <subcellularLocation>
        <location evidence="2 8">Cytoplasm</location>
    </subcellularLocation>
</comment>